<organism evidence="14 15">
    <name type="scientific">Crocodylus porosus</name>
    <name type="common">Saltwater crocodile</name>
    <name type="synonym">Estuarine crocodile</name>
    <dbReference type="NCBI Taxonomy" id="8502"/>
    <lineage>
        <taxon>Eukaryota</taxon>
        <taxon>Metazoa</taxon>
        <taxon>Chordata</taxon>
        <taxon>Craniata</taxon>
        <taxon>Vertebrata</taxon>
        <taxon>Euteleostomi</taxon>
        <taxon>Archelosauria</taxon>
        <taxon>Archosauria</taxon>
        <taxon>Crocodylia</taxon>
        <taxon>Longirostres</taxon>
        <taxon>Crocodylidae</taxon>
        <taxon>Crocodylus</taxon>
    </lineage>
</organism>
<comment type="similarity">
    <text evidence="2">Belongs to the UVSSA family.</text>
</comment>
<dbReference type="InterPro" id="IPR018610">
    <property type="entry name" value="UVSSA"/>
</dbReference>
<feature type="compositionally biased region" description="Basic residues" evidence="12">
    <location>
        <begin position="678"/>
        <end position="689"/>
    </location>
</feature>
<evidence type="ECO:0000256" key="4">
    <source>
        <dbReference type="ARBA" id="ARBA00022454"/>
    </source>
</evidence>
<dbReference type="InterPro" id="IPR008942">
    <property type="entry name" value="ENTH_VHS"/>
</dbReference>
<dbReference type="Pfam" id="PF09740">
    <property type="entry name" value="DUF2043"/>
    <property type="match status" value="1"/>
</dbReference>
<dbReference type="InterPro" id="IPR049431">
    <property type="entry name" value="UVSSA_C"/>
</dbReference>
<keyword evidence="7" id="KW-0863">Zinc-finger</keyword>
<dbReference type="GO" id="GO:0008270">
    <property type="term" value="F:zinc ion binding"/>
    <property type="evidence" value="ECO:0007669"/>
    <property type="project" value="UniProtKB-KW"/>
</dbReference>
<evidence type="ECO:0000256" key="1">
    <source>
        <dbReference type="ARBA" id="ARBA00004286"/>
    </source>
</evidence>
<feature type="compositionally biased region" description="Polar residues" evidence="12">
    <location>
        <begin position="502"/>
        <end position="511"/>
    </location>
</feature>
<keyword evidence="15" id="KW-1185">Reference proteome</keyword>
<accession>A0A7M4FR38</accession>
<feature type="domain" description="UV-stimulated scaffold protein A C-terminal" evidence="13">
    <location>
        <begin position="528"/>
        <end position="633"/>
    </location>
</feature>
<keyword evidence="8" id="KW-0862">Zinc</keyword>
<feature type="compositionally biased region" description="Basic and acidic residues" evidence="12">
    <location>
        <begin position="623"/>
        <end position="647"/>
    </location>
</feature>
<dbReference type="Ensembl" id="ENSCPRT00005002067.1">
    <property type="protein sequence ID" value="ENSCPRP00005001766.1"/>
    <property type="gene ID" value="ENSCPRG00005001306.1"/>
</dbReference>
<evidence type="ECO:0000256" key="5">
    <source>
        <dbReference type="ARBA" id="ARBA00022723"/>
    </source>
</evidence>
<dbReference type="GO" id="GO:0006283">
    <property type="term" value="P:transcription-coupled nucleotide-excision repair"/>
    <property type="evidence" value="ECO:0007669"/>
    <property type="project" value="TreeGrafter"/>
</dbReference>
<feature type="compositionally biased region" description="Polar residues" evidence="12">
    <location>
        <begin position="694"/>
        <end position="703"/>
    </location>
</feature>
<keyword evidence="10" id="KW-0234">DNA repair</keyword>
<reference evidence="14" key="1">
    <citation type="submission" date="2025-08" db="UniProtKB">
        <authorList>
            <consortium name="Ensembl"/>
        </authorList>
    </citation>
    <scope>IDENTIFICATION</scope>
</reference>
<sequence>MDQKLSQLVDELTTSGETQLNPEKMKEFKKICKSSDEHINHAYHLLMTQLNKEHAEIRFSAFQIVDELFTRSHQFRALIISNFQEFLELTVETDHEQPLPPPKEVAHKLKKAAIKSVQDWHEKYGEAYKMLSLGYHFLKQNKKVDFQDVNARTLAERRREEEKRKRLENINKEKVKRAQEEMAEMSKEIQDTLTEMENCFRLLMPDPFDFTVNDAELEPVIEKTANEEEPASISMQLADCQPSSLRHIDDEQPCCSKDLPSILPCLKADKNGDLNEELERSDRGAANGDGCSEVELAATTGDDDYETFVRSHGLGSHKYTLDLEISTDIKVRENEDNSAIISSIVDAHKLIGNKFLPSVQLWIQSFTRAGISDDRLRCAIDLKNKLETALEKHKDMNIDYKERKRKVMKVSDDDDDDDEDEFVEVPEKEGYEPHIPDHLRKEYGLDPLSPPKQIGKKPAGGSSFLSSQSQPKRNEEELDPTCAAATLKLLRDKLPQFPLLDSSVSASTEPTASGEPDSKATKQEEERAKAPIIPFGLDLYYWGQDQPTAGKILKFSSQHRFWAPNELEEEVENKEVSEMLKTRYITFAGKFEPVKHKCRAPMPDGSLCERQDRIKCPFHGKIIPRDESGNPVNPEDKAREEKQRFEKQAQQPEWQDPEFMREVEAAVGVDLGSSRYSGKGKKKGKKKKYPNLTDLKQQANTSRSRLEKKVFNKEAMKRVVKAMNRMDRKKHEKFANQFNYALN</sequence>
<dbReference type="GO" id="GO:0005694">
    <property type="term" value="C:chromosome"/>
    <property type="evidence" value="ECO:0007669"/>
    <property type="project" value="UniProtKB-SubCell"/>
</dbReference>
<dbReference type="GO" id="GO:0000993">
    <property type="term" value="F:RNA polymerase II complex binding"/>
    <property type="evidence" value="ECO:0007669"/>
    <property type="project" value="TreeGrafter"/>
</dbReference>
<feature type="region of interest" description="Disordered" evidence="12">
    <location>
        <begin position="620"/>
        <end position="658"/>
    </location>
</feature>
<comment type="subcellular location">
    <subcellularLocation>
        <location evidence="1">Chromosome</location>
    </subcellularLocation>
</comment>
<feature type="region of interest" description="Disordered" evidence="12">
    <location>
        <begin position="672"/>
        <end position="705"/>
    </location>
</feature>
<evidence type="ECO:0000256" key="6">
    <source>
        <dbReference type="ARBA" id="ARBA00022763"/>
    </source>
</evidence>
<dbReference type="GeneTree" id="ENSGT00940000164256"/>
<proteinExistence type="inferred from homology"/>
<evidence type="ECO:0000256" key="3">
    <source>
        <dbReference type="ARBA" id="ARBA00022111"/>
    </source>
</evidence>
<dbReference type="Pfam" id="PF20867">
    <property type="entry name" value="UVSSA_N"/>
    <property type="match status" value="1"/>
</dbReference>
<dbReference type="AlphaFoldDB" id="A0A7M4FR38"/>
<evidence type="ECO:0000256" key="2">
    <source>
        <dbReference type="ARBA" id="ARBA00009240"/>
    </source>
</evidence>
<evidence type="ECO:0000313" key="15">
    <source>
        <dbReference type="Proteomes" id="UP000594220"/>
    </source>
</evidence>
<evidence type="ECO:0000259" key="13">
    <source>
        <dbReference type="Pfam" id="PF09740"/>
    </source>
</evidence>
<keyword evidence="6" id="KW-0227">DNA damage</keyword>
<dbReference type="RefSeq" id="XP_019408589.1">
    <property type="nucleotide sequence ID" value="XM_019553044.1"/>
</dbReference>
<dbReference type="InterPro" id="IPR049408">
    <property type="entry name" value="UVSSA_N_a-solenoid_rpt"/>
</dbReference>
<evidence type="ECO:0000256" key="11">
    <source>
        <dbReference type="SAM" id="Coils"/>
    </source>
</evidence>
<name>A0A7M4FR38_CROPO</name>
<feature type="compositionally biased region" description="Basic and acidic residues" evidence="12">
    <location>
        <begin position="516"/>
        <end position="527"/>
    </location>
</feature>
<protein>
    <recommendedName>
        <fullName evidence="3">UV-stimulated scaffold protein A</fullName>
    </recommendedName>
</protein>
<dbReference type="GeneID" id="109322143"/>
<dbReference type="KEGG" id="cpoo:109322143"/>
<evidence type="ECO:0000256" key="9">
    <source>
        <dbReference type="ARBA" id="ARBA00023054"/>
    </source>
</evidence>
<dbReference type="GO" id="GO:0009411">
    <property type="term" value="P:response to UV"/>
    <property type="evidence" value="ECO:0007669"/>
    <property type="project" value="InterPro"/>
</dbReference>
<dbReference type="PANTHER" id="PTHR28670:SF1">
    <property type="entry name" value="UV-STIMULATED SCAFFOLD PROTEIN A"/>
    <property type="match status" value="1"/>
</dbReference>
<dbReference type="OMA" id="EEHAEMR"/>
<keyword evidence="5" id="KW-0479">Metal-binding</keyword>
<evidence type="ECO:0000313" key="14">
    <source>
        <dbReference type="Ensembl" id="ENSCPRP00005001766.1"/>
    </source>
</evidence>
<feature type="compositionally biased region" description="Acidic residues" evidence="12">
    <location>
        <begin position="412"/>
        <end position="424"/>
    </location>
</feature>
<dbReference type="CTD" id="57654"/>
<gene>
    <name evidence="14" type="primary">UVSSA</name>
</gene>
<dbReference type="Proteomes" id="UP000594220">
    <property type="component" value="Unplaced"/>
</dbReference>
<reference evidence="14" key="2">
    <citation type="submission" date="2025-09" db="UniProtKB">
        <authorList>
            <consortium name="Ensembl"/>
        </authorList>
    </citation>
    <scope>IDENTIFICATION</scope>
</reference>
<evidence type="ECO:0000256" key="8">
    <source>
        <dbReference type="ARBA" id="ARBA00022833"/>
    </source>
</evidence>
<feature type="compositionally biased region" description="Basic and acidic residues" evidence="12">
    <location>
        <begin position="425"/>
        <end position="444"/>
    </location>
</feature>
<evidence type="ECO:0000256" key="10">
    <source>
        <dbReference type="ARBA" id="ARBA00023204"/>
    </source>
</evidence>
<keyword evidence="9 11" id="KW-0175">Coiled coil</keyword>
<keyword evidence="4" id="KW-0158">Chromosome</keyword>
<feature type="region of interest" description="Disordered" evidence="12">
    <location>
        <begin position="406"/>
        <end position="479"/>
    </location>
</feature>
<dbReference type="PANTHER" id="PTHR28670">
    <property type="entry name" value="UV-STIMULATED SCAFFOLD PROTEIN A"/>
    <property type="match status" value="1"/>
</dbReference>
<dbReference type="OrthoDB" id="5594015at2759"/>
<feature type="coiled-coil region" evidence="11">
    <location>
        <begin position="150"/>
        <end position="195"/>
    </location>
</feature>
<dbReference type="Gene3D" id="1.25.40.90">
    <property type="match status" value="1"/>
</dbReference>
<evidence type="ECO:0000256" key="12">
    <source>
        <dbReference type="SAM" id="MobiDB-lite"/>
    </source>
</evidence>
<evidence type="ECO:0000256" key="7">
    <source>
        <dbReference type="ARBA" id="ARBA00022771"/>
    </source>
</evidence>
<feature type="region of interest" description="Disordered" evidence="12">
    <location>
        <begin position="501"/>
        <end position="527"/>
    </location>
</feature>